<dbReference type="GO" id="GO:0008270">
    <property type="term" value="F:zinc ion binding"/>
    <property type="evidence" value="ECO:0007669"/>
    <property type="project" value="UniProtKB-KW"/>
</dbReference>
<dbReference type="STRING" id="1043003.A0A074VP08"/>
<protein>
    <recommendedName>
        <fullName evidence="5">ZZ-type domain-containing protein</fullName>
    </recommendedName>
</protein>
<dbReference type="HOGENOM" id="CLU_007590_0_0_1"/>
<dbReference type="SMART" id="SM00291">
    <property type="entry name" value="ZnF_ZZ"/>
    <property type="match status" value="4"/>
</dbReference>
<dbReference type="PANTHER" id="PTHR20930">
    <property type="entry name" value="OVARIAN CARCINOMA ANTIGEN CA125-RELATED"/>
    <property type="match status" value="1"/>
</dbReference>
<dbReference type="PANTHER" id="PTHR20930:SF0">
    <property type="entry name" value="PROTEIN ILRUN"/>
    <property type="match status" value="1"/>
</dbReference>
<dbReference type="CDD" id="cd02249">
    <property type="entry name" value="ZZ"/>
    <property type="match status" value="1"/>
</dbReference>
<keyword evidence="1" id="KW-0479">Metal-binding</keyword>
<feature type="compositionally biased region" description="Polar residues" evidence="4">
    <location>
        <begin position="803"/>
        <end position="815"/>
    </location>
</feature>
<reference evidence="6 7" key="1">
    <citation type="journal article" date="2014" name="BMC Genomics">
        <title>Genome sequencing of four Aureobasidium pullulans varieties: biotechnological potential, stress tolerance, and description of new species.</title>
        <authorList>
            <person name="Gostin Ar C."/>
            <person name="Ohm R.A."/>
            <person name="Kogej T."/>
            <person name="Sonjak S."/>
            <person name="Turk M."/>
            <person name="Zajc J."/>
            <person name="Zalar P."/>
            <person name="Grube M."/>
            <person name="Sun H."/>
            <person name="Han J."/>
            <person name="Sharma A."/>
            <person name="Chiniquy J."/>
            <person name="Ngan C.Y."/>
            <person name="Lipzen A."/>
            <person name="Barry K."/>
            <person name="Grigoriev I.V."/>
            <person name="Gunde-Cimerman N."/>
        </authorList>
    </citation>
    <scope>NUCLEOTIDE SEQUENCE [LARGE SCALE GENOMIC DNA]</scope>
    <source>
        <strain evidence="6 7">CBS 110374</strain>
    </source>
</reference>
<feature type="region of interest" description="Disordered" evidence="4">
    <location>
        <begin position="490"/>
        <end position="525"/>
    </location>
</feature>
<keyword evidence="2" id="KW-0863">Zinc-finger</keyword>
<evidence type="ECO:0000256" key="1">
    <source>
        <dbReference type="ARBA" id="ARBA00022723"/>
    </source>
</evidence>
<feature type="domain" description="ZZ-type" evidence="5">
    <location>
        <begin position="290"/>
        <end position="337"/>
    </location>
</feature>
<feature type="compositionally biased region" description="Polar residues" evidence="4">
    <location>
        <begin position="506"/>
        <end position="522"/>
    </location>
</feature>
<evidence type="ECO:0000313" key="6">
    <source>
        <dbReference type="EMBL" id="KEQ62218.1"/>
    </source>
</evidence>
<evidence type="ECO:0000256" key="3">
    <source>
        <dbReference type="ARBA" id="ARBA00022833"/>
    </source>
</evidence>
<evidence type="ECO:0000256" key="2">
    <source>
        <dbReference type="ARBA" id="ARBA00022771"/>
    </source>
</evidence>
<sequence>MPSSTGPVNEDTLITIKISFDDCTKRLKLPLKDLSANTLPIKLRHLLCIAPEQPVIFERYSDSAGGYVVLDDSNPAVFKTLIRAAKAKLKLKLRASSPSQHSKMDAPASEPSIAPSSSVAPSRSATTLDQHSIGPGIFEFREALSSMKKSDIEAPLPRPFDFTANSVAQGPKHVLPLRVAAPVEVAKGPWTIFCNACEKIMPNVHYHCSACDGGDYDLCETCVNQGVSCLGEGHWLVKRSIQDGKLVSSTTERFAPKSKTTTALAPTSSPKPETVKEIPGAFTEDIHPLSESSRTCNACVVTLPDRDFVTCIQCDDYDLCLNCHTINTHGHHPGHHFKPAVDGAALSLAQEALLPAGRNFRHTAICDGCDKMIHGVRYKCFDCPDFDYCSECLKNARHTHPRHRFAAIYEQFKGRPASSVTHHGIYCDGPLCKGKSHQSYIQGVRYKCVVCHDTDFCQNCEALPSSFHNKTHPLVKFKTPVNHLTISTESETKHGVRKLGDRDPARSSNTPAMLSRGQSANATAPVKTVADIKPSPQAEEKVFDEKKAEEKVATVSELAVAASSPKAPLRLPEAVFIADRVPDGTVIAPNARFVQSWTLRNPGPLSWPAGCSVRFVGGDNMLNIDNTHIAAASDIAEASESNVIGREVLPGEQVPFTVTMKAPAREGKCISYWRLKSADGMPFGHKLWCDIDVKQAPSTIAEAASMPRSPITVQPSPQAQSYYALYKERMNALKTHLDQTNAMPAAAVTSDTVSQEAQQPAKPVAPESSKTPAEAEVEVPESEHEEELKGSHMVFPTLDKESPTSSTYQSFSGSGMSKKAHEQTEQASQSSEVADSVASDDEGFEDISDDLEVLSANENEDESEDDGFLTDDDYDILDASDQETVASMK</sequence>
<dbReference type="CDD" id="cd14947">
    <property type="entry name" value="NBR1_like"/>
    <property type="match status" value="1"/>
</dbReference>
<feature type="compositionally biased region" description="Basic and acidic residues" evidence="4">
    <location>
        <begin position="490"/>
        <end position="505"/>
    </location>
</feature>
<dbReference type="GeneID" id="63915368"/>
<dbReference type="Gene3D" id="2.60.40.10">
    <property type="entry name" value="Immunoglobulins"/>
    <property type="match status" value="1"/>
</dbReference>
<accession>A0A074VP08</accession>
<evidence type="ECO:0000313" key="7">
    <source>
        <dbReference type="Proteomes" id="UP000030672"/>
    </source>
</evidence>
<feature type="region of interest" description="Disordered" evidence="4">
    <location>
        <begin position="746"/>
        <end position="889"/>
    </location>
</feature>
<dbReference type="InterPro" id="IPR000433">
    <property type="entry name" value="Znf_ZZ"/>
</dbReference>
<dbReference type="SUPFAM" id="SSF57850">
    <property type="entry name" value="RING/U-box"/>
    <property type="match status" value="4"/>
</dbReference>
<feature type="compositionally biased region" description="Low complexity" evidence="4">
    <location>
        <begin position="106"/>
        <end position="125"/>
    </location>
</feature>
<dbReference type="InterPro" id="IPR043145">
    <property type="entry name" value="Znf_ZZ_sf"/>
</dbReference>
<keyword evidence="3" id="KW-0862">Zinc</keyword>
<feature type="region of interest" description="Disordered" evidence="4">
    <location>
        <begin position="96"/>
        <end position="130"/>
    </location>
</feature>
<dbReference type="Pfam" id="PF00569">
    <property type="entry name" value="ZZ"/>
    <property type="match status" value="2"/>
</dbReference>
<feature type="domain" description="ZZ-type" evidence="5">
    <location>
        <begin position="360"/>
        <end position="405"/>
    </location>
</feature>
<dbReference type="RefSeq" id="XP_040879241.1">
    <property type="nucleotide sequence ID" value="XM_041021995.1"/>
</dbReference>
<feature type="domain" description="ZZ-type" evidence="5">
    <location>
        <begin position="188"/>
        <end position="234"/>
    </location>
</feature>
<dbReference type="AlphaFoldDB" id="A0A074VP08"/>
<feature type="domain" description="ZZ-type" evidence="5">
    <location>
        <begin position="421"/>
        <end position="474"/>
    </location>
</feature>
<feature type="compositionally biased region" description="Acidic residues" evidence="4">
    <location>
        <begin position="838"/>
        <end position="881"/>
    </location>
</feature>
<dbReference type="InterPro" id="IPR032350">
    <property type="entry name" value="Nbr1_FW"/>
</dbReference>
<feature type="compositionally biased region" description="Polar residues" evidence="4">
    <location>
        <begin position="749"/>
        <end position="758"/>
    </location>
</feature>
<feature type="compositionally biased region" description="Acidic residues" evidence="4">
    <location>
        <begin position="775"/>
        <end position="785"/>
    </location>
</feature>
<dbReference type="InterPro" id="IPR013783">
    <property type="entry name" value="Ig-like_fold"/>
</dbReference>
<gene>
    <name evidence="6" type="ORF">M437DRAFT_50356</name>
</gene>
<evidence type="ECO:0000256" key="4">
    <source>
        <dbReference type="SAM" id="MobiDB-lite"/>
    </source>
</evidence>
<organism evidence="6 7">
    <name type="scientific">Aureobasidium melanogenum (strain CBS 110374)</name>
    <name type="common">Aureobasidium pullulans var. melanogenum</name>
    <dbReference type="NCBI Taxonomy" id="1043003"/>
    <lineage>
        <taxon>Eukaryota</taxon>
        <taxon>Fungi</taxon>
        <taxon>Dikarya</taxon>
        <taxon>Ascomycota</taxon>
        <taxon>Pezizomycotina</taxon>
        <taxon>Dothideomycetes</taxon>
        <taxon>Dothideomycetidae</taxon>
        <taxon>Dothideales</taxon>
        <taxon>Saccotheciaceae</taxon>
        <taxon>Aureobasidium</taxon>
    </lineage>
</organism>
<dbReference type="CDD" id="cd02340">
    <property type="entry name" value="ZZ_NBR1_like"/>
    <property type="match status" value="2"/>
</dbReference>
<evidence type="ECO:0000259" key="5">
    <source>
        <dbReference type="SMART" id="SM00291"/>
    </source>
</evidence>
<dbReference type="EMBL" id="KL584835">
    <property type="protein sequence ID" value="KEQ62218.1"/>
    <property type="molecule type" value="Genomic_DNA"/>
</dbReference>
<keyword evidence="7" id="KW-1185">Reference proteome</keyword>
<name>A0A074VP08_AURM1</name>
<feature type="compositionally biased region" description="Low complexity" evidence="4">
    <location>
        <begin position="825"/>
        <end position="837"/>
    </location>
</feature>
<dbReference type="Pfam" id="PF16158">
    <property type="entry name" value="N_BRCA1_IG"/>
    <property type="match status" value="1"/>
</dbReference>
<dbReference type="Gene3D" id="3.30.60.90">
    <property type="match status" value="4"/>
</dbReference>
<proteinExistence type="predicted"/>
<dbReference type="Proteomes" id="UP000030672">
    <property type="component" value="Unassembled WGS sequence"/>
</dbReference>